<keyword evidence="7" id="KW-1185">Reference proteome</keyword>
<dbReference type="GO" id="GO:0006412">
    <property type="term" value="P:translation"/>
    <property type="evidence" value="ECO:0007669"/>
    <property type="project" value="UniProtKB-UniRule"/>
</dbReference>
<dbReference type="AlphaFoldDB" id="A0A0L0MJF9"/>
<dbReference type="RefSeq" id="WP_050336956.1">
    <property type="nucleotide sequence ID" value="NZ_JPSQ01000002.1"/>
</dbReference>
<dbReference type="CDD" id="cd00337">
    <property type="entry name" value="Ribosomal_uL14"/>
    <property type="match status" value="1"/>
</dbReference>
<organism evidence="6 7">
    <name type="scientific">Candidatus Phytoplasma phoenicium</name>
    <dbReference type="NCBI Taxonomy" id="198422"/>
    <lineage>
        <taxon>Bacteria</taxon>
        <taxon>Bacillati</taxon>
        <taxon>Mycoplasmatota</taxon>
        <taxon>Mollicutes</taxon>
        <taxon>Acholeplasmatales</taxon>
        <taxon>Acholeplasmataceae</taxon>
        <taxon>Candidatus Phytoplasma</taxon>
        <taxon>16SrIX (Pigeon pea witches'-broom group)</taxon>
    </lineage>
</organism>
<keyword evidence="3 5" id="KW-0694">RNA-binding</keyword>
<evidence type="ECO:0000256" key="5">
    <source>
        <dbReference type="RuleBase" id="RU003950"/>
    </source>
</evidence>
<evidence type="ECO:0000256" key="1">
    <source>
        <dbReference type="ARBA" id="ARBA00022980"/>
    </source>
</evidence>
<dbReference type="GO" id="GO:0022625">
    <property type="term" value="C:cytosolic large ribosomal subunit"/>
    <property type="evidence" value="ECO:0007669"/>
    <property type="project" value="TreeGrafter"/>
</dbReference>
<dbReference type="InterPro" id="IPR000218">
    <property type="entry name" value="Ribosomal_uL14"/>
</dbReference>
<evidence type="ECO:0000313" key="6">
    <source>
        <dbReference type="EMBL" id="KND62782.1"/>
    </source>
</evidence>
<name>A0A0L0MJF9_9MOLU</name>
<sequence>MIQRNSRLIVADNSGAKVVSVIDIPGASQQRYAHIGDVVIVSVKKAIPSGMVKAGDISKALILRTKKWLRGKDGSYIKFDDNAAVIIKDDMTLRGTRIFGPVVKNQKLRNSNFTKFLSLAEKVFII</sequence>
<keyword evidence="1 3" id="KW-0689">Ribosomal protein</keyword>
<comment type="function">
    <text evidence="3 5">Binds to 23S rRNA. Forms part of two intersubunit bridges in the 70S ribosome.</text>
</comment>
<dbReference type="PANTHER" id="PTHR11761">
    <property type="entry name" value="50S/60S RIBOSOMAL PROTEIN L14/L23"/>
    <property type="match status" value="1"/>
</dbReference>
<proteinExistence type="inferred from homology"/>
<keyword evidence="3 5" id="KW-0699">rRNA-binding</keyword>
<protein>
    <recommendedName>
        <fullName evidence="3">Large ribosomal subunit protein uL14</fullName>
    </recommendedName>
</protein>
<reference evidence="6 7" key="1">
    <citation type="journal article" date="2015" name="BMC Microbiol.">
        <title>'Candidatus Phytoplasma phoenicium' associated with almond witches'-broom disease: from draft genome to genetic diversity among strain populations.</title>
        <authorList>
            <person name="Quaglino F."/>
            <person name="Kube M."/>
            <person name="Jawhari M."/>
            <person name="Abou-Jawdah Y."/>
            <person name="Siewert C."/>
            <person name="Choueiri E."/>
            <person name="Sobh H."/>
            <person name="Casati P."/>
            <person name="Tedeschi R."/>
            <person name="Molino Lova M."/>
            <person name="Alma A."/>
            <person name="Bianco P.A."/>
        </authorList>
    </citation>
    <scope>NUCLEOTIDE SEQUENCE [LARGE SCALE GENOMIC DNA]</scope>
    <source>
        <strain evidence="6 7">SA213</strain>
    </source>
</reference>
<dbReference type="EMBL" id="JPSQ01000002">
    <property type="protein sequence ID" value="KND62782.1"/>
    <property type="molecule type" value="Genomic_DNA"/>
</dbReference>
<dbReference type="OrthoDB" id="9806379at2"/>
<evidence type="ECO:0000256" key="3">
    <source>
        <dbReference type="HAMAP-Rule" id="MF_01367"/>
    </source>
</evidence>
<evidence type="ECO:0000256" key="4">
    <source>
        <dbReference type="RuleBase" id="RU003949"/>
    </source>
</evidence>
<evidence type="ECO:0000313" key="7">
    <source>
        <dbReference type="Proteomes" id="UP000037086"/>
    </source>
</evidence>
<dbReference type="InterPro" id="IPR005745">
    <property type="entry name" value="Ribosomal_uL14_bac-type"/>
</dbReference>
<dbReference type="PANTHER" id="PTHR11761:SF3">
    <property type="entry name" value="LARGE RIBOSOMAL SUBUNIT PROTEIN UL14M"/>
    <property type="match status" value="1"/>
</dbReference>
<evidence type="ECO:0000256" key="2">
    <source>
        <dbReference type="ARBA" id="ARBA00023274"/>
    </source>
</evidence>
<comment type="subunit">
    <text evidence="3">Part of the 50S ribosomal subunit. Forms a cluster with proteins L3 and L19. In the 70S ribosome, L14 and L19 interact and together make contacts with the 16S rRNA in bridges B5 and B8.</text>
</comment>
<dbReference type="HAMAP" id="MF_01367">
    <property type="entry name" value="Ribosomal_uL14"/>
    <property type="match status" value="1"/>
</dbReference>
<dbReference type="Gene3D" id="2.40.150.20">
    <property type="entry name" value="Ribosomal protein L14"/>
    <property type="match status" value="1"/>
</dbReference>
<dbReference type="InterPro" id="IPR036853">
    <property type="entry name" value="Ribosomal_uL14_sf"/>
</dbReference>
<keyword evidence="2 3" id="KW-0687">Ribonucleoprotein</keyword>
<dbReference type="NCBIfam" id="TIGR01067">
    <property type="entry name" value="rplN_bact"/>
    <property type="match status" value="1"/>
</dbReference>
<comment type="similarity">
    <text evidence="3 4">Belongs to the universal ribosomal protein uL14 family.</text>
</comment>
<dbReference type="PROSITE" id="PS00049">
    <property type="entry name" value="RIBOSOMAL_L14"/>
    <property type="match status" value="1"/>
</dbReference>
<dbReference type="InterPro" id="IPR019972">
    <property type="entry name" value="Ribosomal_uL14_CS"/>
</dbReference>
<dbReference type="GO" id="GO:0003735">
    <property type="term" value="F:structural constituent of ribosome"/>
    <property type="evidence" value="ECO:0007669"/>
    <property type="project" value="InterPro"/>
</dbReference>
<accession>A0A0L0MJF9</accession>
<dbReference type="SUPFAM" id="SSF50193">
    <property type="entry name" value="Ribosomal protein L14"/>
    <property type="match status" value="1"/>
</dbReference>
<dbReference type="Pfam" id="PF00238">
    <property type="entry name" value="Ribosomal_L14"/>
    <property type="match status" value="1"/>
</dbReference>
<dbReference type="GO" id="GO:0070180">
    <property type="term" value="F:large ribosomal subunit rRNA binding"/>
    <property type="evidence" value="ECO:0007669"/>
    <property type="project" value="TreeGrafter"/>
</dbReference>
<comment type="caution">
    <text evidence="6">The sequence shown here is derived from an EMBL/GenBank/DDBJ whole genome shotgun (WGS) entry which is preliminary data.</text>
</comment>
<dbReference type="SMART" id="SM01374">
    <property type="entry name" value="Ribosomal_L14"/>
    <property type="match status" value="1"/>
</dbReference>
<gene>
    <name evidence="3 6" type="primary">rplN</name>
    <name evidence="6" type="ORF">AlmWB_00360</name>
</gene>
<dbReference type="PATRIC" id="fig|198422.3.peg.80"/>
<dbReference type="Proteomes" id="UP000037086">
    <property type="component" value="Unassembled WGS sequence"/>
</dbReference>